<proteinExistence type="predicted"/>
<dbReference type="OrthoDB" id="5518345at2759"/>
<sequence>GNFIVVFKKGITPDQITEYIDQVNESGGEVTHRFDPDILNGFSAKLTPESLQSFQSLTGDVIDYVGVYTPKSGRHAQLIVVI</sequence>
<accession>A0A0C9WUA2</accession>
<evidence type="ECO:0000313" key="2">
    <source>
        <dbReference type="Proteomes" id="UP000054477"/>
    </source>
</evidence>
<dbReference type="STRING" id="1095629.A0A0C9WUA2"/>
<dbReference type="SUPFAM" id="SSF54897">
    <property type="entry name" value="Protease propeptides/inhibitors"/>
    <property type="match status" value="1"/>
</dbReference>
<gene>
    <name evidence="1" type="ORF">K443DRAFT_114263</name>
</gene>
<reference evidence="2" key="2">
    <citation type="submission" date="2015-01" db="EMBL/GenBank/DDBJ databases">
        <title>Evolutionary Origins and Diversification of the Mycorrhizal Mutualists.</title>
        <authorList>
            <consortium name="DOE Joint Genome Institute"/>
            <consortium name="Mycorrhizal Genomics Consortium"/>
            <person name="Kohler A."/>
            <person name="Kuo A."/>
            <person name="Nagy L.G."/>
            <person name="Floudas D."/>
            <person name="Copeland A."/>
            <person name="Barry K.W."/>
            <person name="Cichocki N."/>
            <person name="Veneault-Fourrey C."/>
            <person name="LaButti K."/>
            <person name="Lindquist E.A."/>
            <person name="Lipzen A."/>
            <person name="Lundell T."/>
            <person name="Morin E."/>
            <person name="Murat C."/>
            <person name="Riley R."/>
            <person name="Ohm R."/>
            <person name="Sun H."/>
            <person name="Tunlid A."/>
            <person name="Henrissat B."/>
            <person name="Grigoriev I.V."/>
            <person name="Hibbett D.S."/>
            <person name="Martin F."/>
        </authorList>
    </citation>
    <scope>NUCLEOTIDE SEQUENCE [LARGE SCALE GENOMIC DNA]</scope>
    <source>
        <strain evidence="2">LaAM-08-1</strain>
    </source>
</reference>
<evidence type="ECO:0000313" key="1">
    <source>
        <dbReference type="EMBL" id="KIJ91998.1"/>
    </source>
</evidence>
<dbReference type="Proteomes" id="UP000054477">
    <property type="component" value="Unassembled WGS sequence"/>
</dbReference>
<protein>
    <recommendedName>
        <fullName evidence="3">Inhibitor I9 domain-containing protein</fullName>
    </recommendedName>
</protein>
<evidence type="ECO:0008006" key="3">
    <source>
        <dbReference type="Google" id="ProtNLM"/>
    </source>
</evidence>
<dbReference type="HOGENOM" id="CLU_156026_2_0_1"/>
<feature type="non-terminal residue" evidence="1">
    <location>
        <position position="82"/>
    </location>
</feature>
<name>A0A0C9WUA2_9AGAR</name>
<dbReference type="InterPro" id="IPR037045">
    <property type="entry name" value="S8pro/Inhibitor_I9_sf"/>
</dbReference>
<keyword evidence="2" id="KW-1185">Reference proteome</keyword>
<dbReference type="AlphaFoldDB" id="A0A0C9WUA2"/>
<dbReference type="Gene3D" id="3.30.70.80">
    <property type="entry name" value="Peptidase S8 propeptide/proteinase inhibitor I9"/>
    <property type="match status" value="1"/>
</dbReference>
<dbReference type="EMBL" id="KN838948">
    <property type="protein sequence ID" value="KIJ91998.1"/>
    <property type="molecule type" value="Genomic_DNA"/>
</dbReference>
<organism evidence="1 2">
    <name type="scientific">Laccaria amethystina LaAM-08-1</name>
    <dbReference type="NCBI Taxonomy" id="1095629"/>
    <lineage>
        <taxon>Eukaryota</taxon>
        <taxon>Fungi</taxon>
        <taxon>Dikarya</taxon>
        <taxon>Basidiomycota</taxon>
        <taxon>Agaricomycotina</taxon>
        <taxon>Agaricomycetes</taxon>
        <taxon>Agaricomycetidae</taxon>
        <taxon>Agaricales</taxon>
        <taxon>Agaricineae</taxon>
        <taxon>Hydnangiaceae</taxon>
        <taxon>Laccaria</taxon>
    </lineage>
</organism>
<reference evidence="1 2" key="1">
    <citation type="submission" date="2014-04" db="EMBL/GenBank/DDBJ databases">
        <authorList>
            <consortium name="DOE Joint Genome Institute"/>
            <person name="Kuo A."/>
            <person name="Kohler A."/>
            <person name="Nagy L.G."/>
            <person name="Floudas D."/>
            <person name="Copeland A."/>
            <person name="Barry K.W."/>
            <person name="Cichocki N."/>
            <person name="Veneault-Fourrey C."/>
            <person name="LaButti K."/>
            <person name="Lindquist E.A."/>
            <person name="Lipzen A."/>
            <person name="Lundell T."/>
            <person name="Morin E."/>
            <person name="Murat C."/>
            <person name="Sun H."/>
            <person name="Tunlid A."/>
            <person name="Henrissat B."/>
            <person name="Grigoriev I.V."/>
            <person name="Hibbett D.S."/>
            <person name="Martin F."/>
            <person name="Nordberg H.P."/>
            <person name="Cantor M.N."/>
            <person name="Hua S.X."/>
        </authorList>
    </citation>
    <scope>NUCLEOTIDE SEQUENCE [LARGE SCALE GENOMIC DNA]</scope>
    <source>
        <strain evidence="1 2">LaAM-08-1</strain>
    </source>
</reference>